<feature type="compositionally biased region" description="Basic residues" evidence="1">
    <location>
        <begin position="11"/>
        <end position="21"/>
    </location>
</feature>
<reference evidence="2" key="1">
    <citation type="submission" date="2022-01" db="EMBL/GenBank/DDBJ databases">
        <authorList>
            <person name="Braso-Vives M."/>
        </authorList>
    </citation>
    <scope>NUCLEOTIDE SEQUENCE</scope>
</reference>
<dbReference type="Proteomes" id="UP000838412">
    <property type="component" value="Chromosome 11"/>
</dbReference>
<evidence type="ECO:0000313" key="3">
    <source>
        <dbReference type="Proteomes" id="UP000838412"/>
    </source>
</evidence>
<proteinExistence type="predicted"/>
<gene>
    <name evidence="2" type="primary">Hypp6155</name>
    <name evidence="2" type="ORF">BLAG_LOCUS4697</name>
</gene>
<feature type="region of interest" description="Disordered" evidence="1">
    <location>
        <begin position="1"/>
        <end position="40"/>
    </location>
</feature>
<evidence type="ECO:0000256" key="1">
    <source>
        <dbReference type="SAM" id="MobiDB-lite"/>
    </source>
</evidence>
<evidence type="ECO:0000313" key="2">
    <source>
        <dbReference type="EMBL" id="CAH1240882.1"/>
    </source>
</evidence>
<keyword evidence="3" id="KW-1185">Reference proteome</keyword>
<accession>A0A8J9YQ39</accession>
<name>A0A8J9YQ39_BRALA</name>
<dbReference type="AlphaFoldDB" id="A0A8J9YQ39"/>
<protein>
    <submittedName>
        <fullName evidence="2">Hypp6155 protein</fullName>
    </submittedName>
</protein>
<feature type="compositionally biased region" description="Basic and acidic residues" evidence="1">
    <location>
        <begin position="84"/>
        <end position="95"/>
    </location>
</feature>
<organism evidence="2 3">
    <name type="scientific">Branchiostoma lanceolatum</name>
    <name type="common">Common lancelet</name>
    <name type="synonym">Amphioxus lanceolatum</name>
    <dbReference type="NCBI Taxonomy" id="7740"/>
    <lineage>
        <taxon>Eukaryota</taxon>
        <taxon>Metazoa</taxon>
        <taxon>Chordata</taxon>
        <taxon>Cephalochordata</taxon>
        <taxon>Leptocardii</taxon>
        <taxon>Amphioxiformes</taxon>
        <taxon>Branchiostomatidae</taxon>
        <taxon>Branchiostoma</taxon>
    </lineage>
</organism>
<feature type="region of interest" description="Disordered" evidence="1">
    <location>
        <begin position="61"/>
        <end position="110"/>
    </location>
</feature>
<sequence length="243" mass="27281">MRGLRPCPPHRACHHRTRQQHRREDREAGETAPRPGSQGGWCLRRLRVQCHRIQQLEGQGLPVLRPLTPPSPHHSRHSRLSQARQDRTLPPRLAEETGEGGSGVGGAAVPVAPPTNPFLIEAVNIAKWDGTDVETEDRENRLKETVTNPQTAISTSLLEWLVMSTLEAQVSVEAFCRILRYQNHLHLSYSENVGRQAGMPAVWVISPDLQLGSDGMGVEEESQYMWDMKRPPQHLISFEEIGP</sequence>
<dbReference type="EMBL" id="OV696696">
    <property type="protein sequence ID" value="CAH1240882.1"/>
    <property type="molecule type" value="Genomic_DNA"/>
</dbReference>